<feature type="transmembrane region" description="Helical" evidence="6">
    <location>
        <begin position="172"/>
        <end position="192"/>
    </location>
</feature>
<dbReference type="AlphaFoldDB" id="A0A1M6NR46"/>
<evidence type="ECO:0000256" key="5">
    <source>
        <dbReference type="ARBA" id="ARBA00023136"/>
    </source>
</evidence>
<evidence type="ECO:0000256" key="2">
    <source>
        <dbReference type="ARBA" id="ARBA00022475"/>
    </source>
</evidence>
<comment type="subcellular location">
    <subcellularLocation>
        <location evidence="1">Cell membrane</location>
        <topology evidence="1">Multi-pass membrane protein</topology>
    </subcellularLocation>
</comment>
<keyword evidence="4 6" id="KW-1133">Transmembrane helix</keyword>
<evidence type="ECO:0000256" key="4">
    <source>
        <dbReference type="ARBA" id="ARBA00022989"/>
    </source>
</evidence>
<keyword evidence="2" id="KW-1003">Cell membrane</keyword>
<dbReference type="PIRSF" id="PIRSF038958">
    <property type="entry name" value="PG_synth_SpoVB"/>
    <property type="match status" value="1"/>
</dbReference>
<name>A0A1M6NR46_9FIRM</name>
<gene>
    <name evidence="7" type="ORF">SAMN02745136_01413</name>
</gene>
<dbReference type="Pfam" id="PF01943">
    <property type="entry name" value="Polysacc_synt"/>
    <property type="match status" value="1"/>
</dbReference>
<dbReference type="GO" id="GO:0005886">
    <property type="term" value="C:plasma membrane"/>
    <property type="evidence" value="ECO:0007669"/>
    <property type="project" value="UniProtKB-SubCell"/>
</dbReference>
<feature type="transmembrane region" description="Helical" evidence="6">
    <location>
        <begin position="142"/>
        <end position="160"/>
    </location>
</feature>
<keyword evidence="8" id="KW-1185">Reference proteome</keyword>
<feature type="transmembrane region" description="Helical" evidence="6">
    <location>
        <begin position="309"/>
        <end position="330"/>
    </location>
</feature>
<organism evidence="7 8">
    <name type="scientific">Anaerocolumna jejuensis DSM 15929</name>
    <dbReference type="NCBI Taxonomy" id="1121322"/>
    <lineage>
        <taxon>Bacteria</taxon>
        <taxon>Bacillati</taxon>
        <taxon>Bacillota</taxon>
        <taxon>Clostridia</taxon>
        <taxon>Lachnospirales</taxon>
        <taxon>Lachnospiraceae</taxon>
        <taxon>Anaerocolumna</taxon>
    </lineage>
</organism>
<reference evidence="7 8" key="1">
    <citation type="submission" date="2016-11" db="EMBL/GenBank/DDBJ databases">
        <authorList>
            <person name="Jaros S."/>
            <person name="Januszkiewicz K."/>
            <person name="Wedrychowicz H."/>
        </authorList>
    </citation>
    <scope>NUCLEOTIDE SEQUENCE [LARGE SCALE GENOMIC DNA]</scope>
    <source>
        <strain evidence="7 8">DSM 15929</strain>
    </source>
</reference>
<dbReference type="EMBL" id="FRAC01000008">
    <property type="protein sequence ID" value="SHJ98211.1"/>
    <property type="molecule type" value="Genomic_DNA"/>
</dbReference>
<evidence type="ECO:0000313" key="7">
    <source>
        <dbReference type="EMBL" id="SHJ98211.1"/>
    </source>
</evidence>
<dbReference type="PANTHER" id="PTHR30250">
    <property type="entry name" value="PST FAMILY PREDICTED COLANIC ACID TRANSPORTER"/>
    <property type="match status" value="1"/>
</dbReference>
<evidence type="ECO:0000313" key="8">
    <source>
        <dbReference type="Proteomes" id="UP000184386"/>
    </source>
</evidence>
<evidence type="ECO:0000256" key="3">
    <source>
        <dbReference type="ARBA" id="ARBA00022692"/>
    </source>
</evidence>
<dbReference type="RefSeq" id="WP_073274253.1">
    <property type="nucleotide sequence ID" value="NZ_FRAC01000008.1"/>
</dbReference>
<feature type="transmembrane region" description="Helical" evidence="6">
    <location>
        <begin position="65"/>
        <end position="86"/>
    </location>
</feature>
<feature type="transmembrane region" description="Helical" evidence="6">
    <location>
        <begin position="351"/>
        <end position="375"/>
    </location>
</feature>
<feature type="transmembrane region" description="Helical" evidence="6">
    <location>
        <begin position="381"/>
        <end position="402"/>
    </location>
</feature>
<accession>A0A1M6NR46</accession>
<keyword evidence="3 6" id="KW-0812">Transmembrane</keyword>
<feature type="transmembrane region" description="Helical" evidence="6">
    <location>
        <begin position="476"/>
        <end position="499"/>
    </location>
</feature>
<keyword evidence="5 6" id="KW-0472">Membrane</keyword>
<feature type="transmembrane region" description="Helical" evidence="6">
    <location>
        <begin position="505"/>
        <end position="527"/>
    </location>
</feature>
<feature type="transmembrane region" description="Helical" evidence="6">
    <location>
        <begin position="204"/>
        <end position="231"/>
    </location>
</feature>
<feature type="transmembrane region" description="Helical" evidence="6">
    <location>
        <begin position="440"/>
        <end position="464"/>
    </location>
</feature>
<dbReference type="STRING" id="1121322.SAMN02745136_01413"/>
<feature type="transmembrane region" description="Helical" evidence="6">
    <location>
        <begin position="98"/>
        <end position="122"/>
    </location>
</feature>
<evidence type="ECO:0000256" key="6">
    <source>
        <dbReference type="SAM" id="Phobius"/>
    </source>
</evidence>
<dbReference type="Proteomes" id="UP000184386">
    <property type="component" value="Unassembled WGS sequence"/>
</dbReference>
<dbReference type="CDD" id="cd13124">
    <property type="entry name" value="MATE_SpoVB_like"/>
    <property type="match status" value="1"/>
</dbReference>
<dbReference type="InterPro" id="IPR002797">
    <property type="entry name" value="Polysacc_synth"/>
</dbReference>
<dbReference type="PANTHER" id="PTHR30250:SF21">
    <property type="entry name" value="LIPID II FLIPPASE MURJ"/>
    <property type="match status" value="1"/>
</dbReference>
<feature type="transmembrane region" description="Helical" evidence="6">
    <location>
        <begin position="414"/>
        <end position="434"/>
    </location>
</feature>
<dbReference type="OrthoDB" id="9775950at2"/>
<proteinExistence type="predicted"/>
<dbReference type="InterPro" id="IPR024923">
    <property type="entry name" value="PG_synth_SpoVB"/>
</dbReference>
<feature type="transmembrane region" description="Helical" evidence="6">
    <location>
        <begin position="22"/>
        <end position="45"/>
    </location>
</feature>
<evidence type="ECO:0000256" key="1">
    <source>
        <dbReference type="ARBA" id="ARBA00004651"/>
    </source>
</evidence>
<protein>
    <submittedName>
        <fullName evidence="7">Stage V sporulation protein B</fullName>
    </submittedName>
</protein>
<sequence>MESYNGIYQGTKPRVENKSSNFLVQGSILAAASILVRIIGVVYRIPLTYLIGDEGMGYYGYAFNIYNIALILSSYSLPLAVSKLVASRDAKKQYKNSYLVFLCALGFAIATGTAFSLLLYFGADFFAVIISKQPAVAIPLRVLAPTILVFAIMGVLRGFFQGKKTMLPTSISQVIEQIVNAVVSIVAAYFLVKNHSVSDKMAAYGAAGGTLGTLIGAIASLIFLAFIFSLYKPIVDKQLRKDKGALQETIPDILKVFGFTVLPVILSQTVYNISSLIDGSVFSYVLAGKGLADTQRSALWGIYSNKYNILVNVPISIASAMAVAIVPSIVASREEGSHHLVKEKINDSIKFNMLIAIPSAFGIGALASPILKLIFGDGSELPARMLTLGSIAIVFYALSTLTNAVLQGINKMHLPVIHSVIALGVHIIVLYVLLEVFNMGAYALVVSNVVFALIVSILNWISVARLLNYKQEIKKTFLIPAGCSVFMAGVAYLVYWLVYNAIHSNAISTLLAIIVAMIVYAVLLLLFKDVSETELIKMPMGRTLARIAVKFHLL</sequence>
<dbReference type="InterPro" id="IPR050833">
    <property type="entry name" value="Poly_Biosynth_Transport"/>
</dbReference>